<dbReference type="InterPro" id="IPR011033">
    <property type="entry name" value="PRC_barrel-like_sf"/>
</dbReference>
<dbReference type="Gene3D" id="2.30.30.240">
    <property type="entry name" value="PRC-barrel domain"/>
    <property type="match status" value="1"/>
</dbReference>
<reference evidence="2" key="1">
    <citation type="submission" date="2017-10" db="EMBL/GenBank/DDBJ databases">
        <title>Chryseobacterium sp. B5 is a hydrocarbonoclastic and plant growth promoting bacterium.</title>
        <authorList>
            <person name="Thijs S."/>
            <person name="Gkorezis P."/>
            <person name="Van Hamme J."/>
        </authorList>
    </citation>
    <scope>NUCLEOTIDE SEQUENCE</scope>
    <source>
        <strain evidence="2">B5</strain>
    </source>
</reference>
<gene>
    <name evidence="2" type="ORF">CTI11_02715</name>
</gene>
<dbReference type="SUPFAM" id="SSF50346">
    <property type="entry name" value="PRC-barrel domain"/>
    <property type="match status" value="1"/>
</dbReference>
<name>A0A2G7TB02_9FLAO</name>
<sequence>MIGKFIFNDTGGKVGRVDDLIISPDKNVTYAIVSAGGFVGIGQHDVAIPIREINEISGKLIIMGATRQSVKDMPAFTYTNEAMVREQFLANAGKEISKGKAAVSELEKKYDLASSDAKVNIQMHINRMHTEIKSADEKMNEMRHSGVKNWRDFEAGVVAAIDRIKKSMALSEG</sequence>
<feature type="domain" description="PRC-barrel" evidence="1">
    <location>
        <begin position="2"/>
        <end position="63"/>
    </location>
</feature>
<dbReference type="AlphaFoldDB" id="A0A2G7TB02"/>
<dbReference type="Pfam" id="PF05239">
    <property type="entry name" value="PRC"/>
    <property type="match status" value="1"/>
</dbReference>
<protein>
    <submittedName>
        <fullName evidence="2">Photosystem reaction center protein H</fullName>
    </submittedName>
</protein>
<evidence type="ECO:0000313" key="2">
    <source>
        <dbReference type="EMBL" id="PII37092.1"/>
    </source>
</evidence>
<evidence type="ECO:0000259" key="1">
    <source>
        <dbReference type="Pfam" id="PF05239"/>
    </source>
</evidence>
<accession>A0A2G7TB02</accession>
<proteinExistence type="predicted"/>
<dbReference type="EMBL" id="PEKC01000006">
    <property type="protein sequence ID" value="PII37092.1"/>
    <property type="molecule type" value="Genomic_DNA"/>
</dbReference>
<comment type="caution">
    <text evidence="2">The sequence shown here is derived from an EMBL/GenBank/DDBJ whole genome shotgun (WGS) entry which is preliminary data.</text>
</comment>
<organism evidence="2">
    <name type="scientific">Chryseobacterium sp. B5</name>
    <dbReference type="NCBI Taxonomy" id="2050562"/>
    <lineage>
        <taxon>Bacteria</taxon>
        <taxon>Pseudomonadati</taxon>
        <taxon>Bacteroidota</taxon>
        <taxon>Flavobacteriia</taxon>
        <taxon>Flavobacteriales</taxon>
        <taxon>Weeksellaceae</taxon>
        <taxon>Chryseobacterium group</taxon>
        <taxon>Chryseobacterium</taxon>
    </lineage>
</organism>
<dbReference type="InterPro" id="IPR027275">
    <property type="entry name" value="PRC-brl_dom"/>
</dbReference>